<evidence type="ECO:0000313" key="3">
    <source>
        <dbReference type="EMBL" id="SNT41215.1"/>
    </source>
</evidence>
<dbReference type="Gene3D" id="1.10.260.40">
    <property type="entry name" value="lambda repressor-like DNA-binding domains"/>
    <property type="match status" value="1"/>
</dbReference>
<proteinExistence type="predicted"/>
<evidence type="ECO:0000313" key="4">
    <source>
        <dbReference type="Proteomes" id="UP000198356"/>
    </source>
</evidence>
<dbReference type="InterPro" id="IPR010982">
    <property type="entry name" value="Lambda_DNA-bd_dom_sf"/>
</dbReference>
<reference evidence="3 4" key="1">
    <citation type="submission" date="2017-06" db="EMBL/GenBank/DDBJ databases">
        <authorList>
            <person name="Kim H.J."/>
            <person name="Triplett B.A."/>
        </authorList>
    </citation>
    <scope>NUCLEOTIDE SEQUENCE [LARGE SCALE GENOMIC DNA]</scope>
    <source>
        <strain evidence="3 4">DSM 18704</strain>
    </source>
</reference>
<accession>A0A239MEV0</accession>
<feature type="domain" description="HTH cro/C1-type" evidence="2">
    <location>
        <begin position="34"/>
        <end position="64"/>
    </location>
</feature>
<dbReference type="InterPro" id="IPR001387">
    <property type="entry name" value="Cro/C1-type_HTH"/>
</dbReference>
<dbReference type="OrthoDB" id="129597at2"/>
<name>A0A239MEV0_9BACT</name>
<dbReference type="CDD" id="cd00093">
    <property type="entry name" value="HTH_XRE"/>
    <property type="match status" value="1"/>
</dbReference>
<dbReference type="AlphaFoldDB" id="A0A239MEV0"/>
<evidence type="ECO:0000256" key="1">
    <source>
        <dbReference type="SAM" id="MobiDB-lite"/>
    </source>
</evidence>
<keyword evidence="4" id="KW-1185">Reference proteome</keyword>
<sequence>MAVSLEYVMSTLSPEERAEVEARAQELIEEELTLRDLRAVQHLTQQRVAELLGIEQDSVSRMERRADMLLSTMSSYVEAMGGRLRLVAEFPNRRPYTVKLGDLTERQEKPSRRRKPATASAPAVAARKKTKLA</sequence>
<dbReference type="Proteomes" id="UP000198356">
    <property type="component" value="Unassembled WGS sequence"/>
</dbReference>
<dbReference type="SUPFAM" id="SSF47413">
    <property type="entry name" value="lambda repressor-like DNA-binding domains"/>
    <property type="match status" value="1"/>
</dbReference>
<gene>
    <name evidence="3" type="ORF">SAMN05421770_11215</name>
</gene>
<dbReference type="GO" id="GO:0003677">
    <property type="term" value="F:DNA binding"/>
    <property type="evidence" value="ECO:0007669"/>
    <property type="project" value="InterPro"/>
</dbReference>
<dbReference type="EMBL" id="FZOU01000012">
    <property type="protein sequence ID" value="SNT41215.1"/>
    <property type="molecule type" value="Genomic_DNA"/>
</dbReference>
<protein>
    <submittedName>
        <fullName evidence="3">Helix-turn-helix domain-containing protein</fullName>
    </submittedName>
</protein>
<feature type="region of interest" description="Disordered" evidence="1">
    <location>
        <begin position="100"/>
        <end position="133"/>
    </location>
</feature>
<evidence type="ECO:0000259" key="2">
    <source>
        <dbReference type="PROSITE" id="PS50943"/>
    </source>
</evidence>
<organism evidence="3 4">
    <name type="scientific">Granulicella rosea</name>
    <dbReference type="NCBI Taxonomy" id="474952"/>
    <lineage>
        <taxon>Bacteria</taxon>
        <taxon>Pseudomonadati</taxon>
        <taxon>Acidobacteriota</taxon>
        <taxon>Terriglobia</taxon>
        <taxon>Terriglobales</taxon>
        <taxon>Acidobacteriaceae</taxon>
        <taxon>Granulicella</taxon>
    </lineage>
</organism>
<dbReference type="PROSITE" id="PS50943">
    <property type="entry name" value="HTH_CROC1"/>
    <property type="match status" value="1"/>
</dbReference>
<dbReference type="RefSeq" id="WP_089410296.1">
    <property type="nucleotide sequence ID" value="NZ_FZOU01000012.1"/>
</dbReference>